<dbReference type="PROSITE" id="PS00086">
    <property type="entry name" value="CYTOCHROME_P450"/>
    <property type="match status" value="1"/>
</dbReference>
<dbReference type="GO" id="GO:0020037">
    <property type="term" value="F:heme binding"/>
    <property type="evidence" value="ECO:0007669"/>
    <property type="project" value="InterPro"/>
</dbReference>
<dbReference type="GO" id="GO:0005506">
    <property type="term" value="F:iron ion binding"/>
    <property type="evidence" value="ECO:0007669"/>
    <property type="project" value="InterPro"/>
</dbReference>
<dbReference type="GO" id="GO:0016132">
    <property type="term" value="P:brassinosteroid biosynthetic process"/>
    <property type="evidence" value="ECO:0007669"/>
    <property type="project" value="TreeGrafter"/>
</dbReference>
<proteinExistence type="evidence at transcript level"/>
<dbReference type="GO" id="GO:0051777">
    <property type="term" value="F:ent-kaurenoic acid monooxygenase activity"/>
    <property type="evidence" value="ECO:0007669"/>
    <property type="project" value="TreeGrafter"/>
</dbReference>
<dbReference type="EMBL" id="MH807383">
    <property type="protein sequence ID" value="QBZ67155.1"/>
    <property type="molecule type" value="mRNA"/>
</dbReference>
<evidence type="ECO:0000256" key="6">
    <source>
        <dbReference type="ARBA" id="ARBA00022692"/>
    </source>
</evidence>
<dbReference type="InterPro" id="IPR017972">
    <property type="entry name" value="Cyt_P450_CS"/>
</dbReference>
<evidence type="ECO:0000256" key="10">
    <source>
        <dbReference type="ARBA" id="ARBA00023004"/>
    </source>
</evidence>
<evidence type="ECO:0000256" key="14">
    <source>
        <dbReference type="SAM" id="Phobius"/>
    </source>
</evidence>
<reference evidence="15" key="1">
    <citation type="submission" date="2018-08" db="EMBL/GenBank/DDBJ databases">
        <title>Cloning and characterization of genes invovled in limonoid biosynthesis in Azadirachta indica (neem).</title>
        <authorList>
            <person name="Pandreka A."/>
            <person name="Chaya P.S."/>
            <person name="Hirekondathakallu T.V."/>
        </authorList>
    </citation>
    <scope>NUCLEOTIDE SEQUENCE</scope>
</reference>
<dbReference type="SUPFAM" id="SSF48264">
    <property type="entry name" value="Cytochrome P450"/>
    <property type="match status" value="1"/>
</dbReference>
<accession>A0A646QYW1</accession>
<keyword evidence="7 12" id="KW-0479">Metal-binding</keyword>
<evidence type="ECO:0000256" key="7">
    <source>
        <dbReference type="ARBA" id="ARBA00022723"/>
    </source>
</evidence>
<dbReference type="InterPro" id="IPR001128">
    <property type="entry name" value="Cyt_P450"/>
</dbReference>
<evidence type="ECO:0000313" key="15">
    <source>
        <dbReference type="EMBL" id="QBZ67155.1"/>
    </source>
</evidence>
<evidence type="ECO:0000256" key="4">
    <source>
        <dbReference type="ARBA" id="ARBA00010617"/>
    </source>
</evidence>
<dbReference type="GO" id="GO:0016020">
    <property type="term" value="C:membrane"/>
    <property type="evidence" value="ECO:0007669"/>
    <property type="project" value="UniProtKB-SubCell"/>
</dbReference>
<dbReference type="PANTHER" id="PTHR24286:SF199">
    <property type="entry name" value="CYTOCHROME P450 88D6"/>
    <property type="match status" value="1"/>
</dbReference>
<organism evidence="15">
    <name type="scientific">Azadirachta indica</name>
    <name type="common">Neem tree</name>
    <name type="synonym">Melia azadirachta</name>
    <dbReference type="NCBI Taxonomy" id="124943"/>
    <lineage>
        <taxon>Eukaryota</taxon>
        <taxon>Viridiplantae</taxon>
        <taxon>Streptophyta</taxon>
        <taxon>Embryophyta</taxon>
        <taxon>Tracheophyta</taxon>
        <taxon>Spermatophyta</taxon>
        <taxon>Magnoliopsida</taxon>
        <taxon>eudicotyledons</taxon>
        <taxon>Gunneridae</taxon>
        <taxon>Pentapetalae</taxon>
        <taxon>rosids</taxon>
        <taxon>malvids</taxon>
        <taxon>Sapindales</taxon>
        <taxon>Meliaceae</taxon>
        <taxon>Azadirachta</taxon>
    </lineage>
</organism>
<keyword evidence="5 12" id="KW-0349">Heme</keyword>
<feature type="binding site" description="axial binding residue" evidence="12">
    <location>
        <position position="438"/>
    </location>
    <ligand>
        <name>heme</name>
        <dbReference type="ChEBI" id="CHEBI:30413"/>
    </ligand>
    <ligandPart>
        <name>Fe</name>
        <dbReference type="ChEBI" id="CHEBI:18248"/>
    </ligandPart>
</feature>
<keyword evidence="11 14" id="KW-0472">Membrane</keyword>
<keyword evidence="8 14" id="KW-1133">Transmembrane helix</keyword>
<dbReference type="PANTHER" id="PTHR24286">
    <property type="entry name" value="CYTOCHROME P450 26"/>
    <property type="match status" value="1"/>
</dbReference>
<keyword evidence="9 13" id="KW-0560">Oxidoreductase</keyword>
<dbReference type="InterPro" id="IPR036396">
    <property type="entry name" value="Cyt_P450_sf"/>
</dbReference>
<evidence type="ECO:0000256" key="3">
    <source>
        <dbReference type="ARBA" id="ARBA00004721"/>
    </source>
</evidence>
<comment type="similarity">
    <text evidence="4 13">Belongs to the cytochrome P450 family.</text>
</comment>
<dbReference type="GO" id="GO:0010268">
    <property type="term" value="P:brassinosteroid homeostasis"/>
    <property type="evidence" value="ECO:0007669"/>
    <property type="project" value="TreeGrafter"/>
</dbReference>
<comment type="pathway">
    <text evidence="3">Secondary metabolite biosynthesis; terpenoid biosynthesis.</text>
</comment>
<dbReference type="AlphaFoldDB" id="A0A646QYW1"/>
<evidence type="ECO:0000256" key="9">
    <source>
        <dbReference type="ARBA" id="ARBA00023002"/>
    </source>
</evidence>
<keyword evidence="13" id="KW-0503">Monooxygenase</keyword>
<dbReference type="PRINTS" id="PR00463">
    <property type="entry name" value="EP450I"/>
</dbReference>
<comment type="subcellular location">
    <subcellularLocation>
        <location evidence="2">Membrane</location>
        <topology evidence="2">Single-pass membrane protein</topology>
    </subcellularLocation>
</comment>
<evidence type="ECO:0000256" key="13">
    <source>
        <dbReference type="RuleBase" id="RU000461"/>
    </source>
</evidence>
<dbReference type="InterPro" id="IPR002401">
    <property type="entry name" value="Cyt_P450_E_grp-I"/>
</dbReference>
<dbReference type="GO" id="GO:0016125">
    <property type="term" value="P:sterol metabolic process"/>
    <property type="evidence" value="ECO:0007669"/>
    <property type="project" value="TreeGrafter"/>
</dbReference>
<protein>
    <submittedName>
        <fullName evidence="15">Cytochrome P450 2</fullName>
    </submittedName>
</protein>
<evidence type="ECO:0000256" key="1">
    <source>
        <dbReference type="ARBA" id="ARBA00001971"/>
    </source>
</evidence>
<keyword evidence="10 12" id="KW-0408">Iron</keyword>
<dbReference type="Gene3D" id="1.10.630.10">
    <property type="entry name" value="Cytochrome P450"/>
    <property type="match status" value="1"/>
</dbReference>
<dbReference type="Pfam" id="PF00067">
    <property type="entry name" value="p450"/>
    <property type="match status" value="1"/>
</dbReference>
<comment type="cofactor">
    <cofactor evidence="1 12">
        <name>heme</name>
        <dbReference type="ChEBI" id="CHEBI:30413"/>
    </cofactor>
</comment>
<dbReference type="GO" id="GO:0005783">
    <property type="term" value="C:endoplasmic reticulum"/>
    <property type="evidence" value="ECO:0007669"/>
    <property type="project" value="TreeGrafter"/>
</dbReference>
<sequence>MGLDLLWLILAIVVGTYVVLFGFLRRANEWYYSIKLGDKSRYLPPGDMGWPIIGNMIPYFKGFRSGEPESFIFDLFEKYGRKGIYRNHIFGSPSIIVLAPEACRQVFLDDDNFKMGYPESTNKLTFRGSFNTASKEGQRRIRKLATSPIRGHKAIAIYIDNIEDIVVKSLKEWASKDKPIEFLSEMRKATFKVISNIFLGSSSDSVIGSVEQYYVDYANGLISPLAINLPGFAFHKAMKARDMLGEILEPILRERRSMKEKDQLKGKRGLVDLLMEVEDENGEKLEDVDIVDMLIAFLSAGHESSAHIATWAIIHLHRHPEMLQKAIKEQEEIVKKRPASQQGFSVEDFKRMEYIAKVIDETLRITNLSSSSFREAEADVNLQGYIIPKGWKVLLYNRGVHRNPENYPNPKEFDPSRWDNYANRPGYFIPFGGGPRICPGADLAKLEMSIFIHYFLLNYRLEPLNPECPTEYLPVPRPSDQCLARIIKLK</sequence>
<keyword evidence="6 14" id="KW-0812">Transmembrane</keyword>
<evidence type="ECO:0000256" key="8">
    <source>
        <dbReference type="ARBA" id="ARBA00022989"/>
    </source>
</evidence>
<name>A0A646QYW1_AZAIN</name>
<feature type="transmembrane region" description="Helical" evidence="14">
    <location>
        <begin position="6"/>
        <end position="24"/>
    </location>
</feature>
<evidence type="ECO:0000256" key="2">
    <source>
        <dbReference type="ARBA" id="ARBA00004167"/>
    </source>
</evidence>
<evidence type="ECO:0000256" key="12">
    <source>
        <dbReference type="PIRSR" id="PIRSR602401-1"/>
    </source>
</evidence>
<evidence type="ECO:0000256" key="5">
    <source>
        <dbReference type="ARBA" id="ARBA00022617"/>
    </source>
</evidence>
<dbReference type="PRINTS" id="PR00385">
    <property type="entry name" value="P450"/>
</dbReference>
<evidence type="ECO:0000256" key="11">
    <source>
        <dbReference type="ARBA" id="ARBA00023136"/>
    </source>
</evidence>